<dbReference type="AlphaFoldDB" id="A0A914Q3Z8"/>
<evidence type="ECO:0000313" key="1">
    <source>
        <dbReference type="Proteomes" id="UP000887578"/>
    </source>
</evidence>
<name>A0A914Q3Z8_9BILA</name>
<accession>A0A914Q3Z8</accession>
<dbReference type="WBParaSite" id="PDA_v2.g26035.t1">
    <property type="protein sequence ID" value="PDA_v2.g26035.t1"/>
    <property type="gene ID" value="PDA_v2.g26035"/>
</dbReference>
<reference evidence="2" key="1">
    <citation type="submission" date="2022-11" db="UniProtKB">
        <authorList>
            <consortium name="WormBaseParasite"/>
        </authorList>
    </citation>
    <scope>IDENTIFICATION</scope>
</reference>
<proteinExistence type="predicted"/>
<protein>
    <submittedName>
        <fullName evidence="2">Uncharacterized protein</fullName>
    </submittedName>
</protein>
<evidence type="ECO:0000313" key="2">
    <source>
        <dbReference type="WBParaSite" id="PDA_v2.g26035.t1"/>
    </source>
</evidence>
<dbReference type="Proteomes" id="UP000887578">
    <property type="component" value="Unplaced"/>
</dbReference>
<organism evidence="1 2">
    <name type="scientific">Panagrolaimus davidi</name>
    <dbReference type="NCBI Taxonomy" id="227884"/>
    <lineage>
        <taxon>Eukaryota</taxon>
        <taxon>Metazoa</taxon>
        <taxon>Ecdysozoa</taxon>
        <taxon>Nematoda</taxon>
        <taxon>Chromadorea</taxon>
        <taxon>Rhabditida</taxon>
        <taxon>Tylenchina</taxon>
        <taxon>Panagrolaimomorpha</taxon>
        <taxon>Panagrolaimoidea</taxon>
        <taxon>Panagrolaimidae</taxon>
        <taxon>Panagrolaimus</taxon>
    </lineage>
</organism>
<sequence>MSTLRKSLNDPIFEYSKVNYTNKSAIVTLKVQNESMFIVLYNERNKQWMIQHVKIQTGKKTGIFFSFGR</sequence>
<keyword evidence="1" id="KW-1185">Reference proteome</keyword>